<dbReference type="Pfam" id="PF23840">
    <property type="entry name" value="Phage_tail_terminator"/>
    <property type="match status" value="1"/>
</dbReference>
<gene>
    <name evidence="1" type="ORF">SAMN05421732_101104</name>
</gene>
<dbReference type="Proteomes" id="UP000243468">
    <property type="component" value="Unassembled WGS sequence"/>
</dbReference>
<name>A0A1G6GM68_9GAMM</name>
<evidence type="ECO:0000313" key="2">
    <source>
        <dbReference type="Proteomes" id="UP000243468"/>
    </source>
</evidence>
<dbReference type="InterPro" id="IPR056912">
    <property type="entry name" value="Phage_JBD30_tail_term-like"/>
</dbReference>
<accession>A0A1G6GM68</accession>
<evidence type="ECO:0000313" key="1">
    <source>
        <dbReference type="EMBL" id="SDB83090.1"/>
    </source>
</evidence>
<proteinExistence type="predicted"/>
<dbReference type="OrthoDB" id="6688097at2"/>
<dbReference type="RefSeq" id="WP_092818189.1">
    <property type="nucleotide sequence ID" value="NZ_BAABKJ010000007.1"/>
</dbReference>
<protein>
    <submittedName>
        <fullName evidence="1">Uncharacterized protein</fullName>
    </submittedName>
</protein>
<organism evidence="1 2">
    <name type="scientific">Acinetobacter kookii</name>
    <dbReference type="NCBI Taxonomy" id="1226327"/>
    <lineage>
        <taxon>Bacteria</taxon>
        <taxon>Pseudomonadati</taxon>
        <taxon>Pseudomonadota</taxon>
        <taxon>Gammaproteobacteria</taxon>
        <taxon>Moraxellales</taxon>
        <taxon>Moraxellaceae</taxon>
        <taxon>Acinetobacter</taxon>
    </lineage>
</organism>
<reference evidence="2" key="1">
    <citation type="submission" date="2016-09" db="EMBL/GenBank/DDBJ databases">
        <authorList>
            <person name="Varghese N."/>
            <person name="Submissions S."/>
        </authorList>
    </citation>
    <scope>NUCLEOTIDE SEQUENCE [LARGE SCALE GENOMIC DNA]</scope>
    <source>
        <strain evidence="2">ANC 4667</strain>
    </source>
</reference>
<dbReference type="AlphaFoldDB" id="A0A1G6GM68"/>
<dbReference type="EMBL" id="FMYO01000001">
    <property type="protein sequence ID" value="SDB83090.1"/>
    <property type="molecule type" value="Genomic_DNA"/>
</dbReference>
<keyword evidence="2" id="KW-1185">Reference proteome</keyword>
<sequence>MNNLEEDDLFAVLKEIEARLTPFMQEWGVLKIYTPMNVGATSELSQVTPNIQVNYRRMRKTDEKARGRAVALAPQWEVTVVVRHAASQLDATQAFLLGGVLIKKVIKKLIGWQPKSSNEPLSLLNIDHDISKTCLYVTGIFESKTNVIAD</sequence>
<dbReference type="STRING" id="1226327.SAMN05421732_101104"/>